<dbReference type="InterPro" id="IPR002052">
    <property type="entry name" value="DNA_methylase_N6_adenine_CS"/>
</dbReference>
<accession>W7T3B7</accession>
<evidence type="ECO:0000256" key="11">
    <source>
        <dbReference type="SAM" id="MobiDB-lite"/>
    </source>
</evidence>
<evidence type="ECO:0000256" key="1">
    <source>
        <dbReference type="ARBA" id="ARBA00004496"/>
    </source>
</evidence>
<dbReference type="GO" id="GO:0008033">
    <property type="term" value="P:tRNA processing"/>
    <property type="evidence" value="ECO:0007669"/>
    <property type="project" value="UniProtKB-UniRule"/>
</dbReference>
<dbReference type="InterPro" id="IPR016691">
    <property type="entry name" value="TRMT11"/>
</dbReference>
<evidence type="ECO:0000256" key="9">
    <source>
        <dbReference type="ARBA" id="ARBA00066937"/>
    </source>
</evidence>
<reference evidence="14 15" key="1">
    <citation type="journal article" date="2014" name="Mol. Plant">
        <title>Chromosome Scale Genome Assembly and Transcriptome Profiling of Nannochloropsis gaditana in Nitrogen Depletion.</title>
        <authorList>
            <person name="Corteggiani Carpinelli E."/>
            <person name="Telatin A."/>
            <person name="Vitulo N."/>
            <person name="Forcato C."/>
            <person name="D'Angelo M."/>
            <person name="Schiavon R."/>
            <person name="Vezzi A."/>
            <person name="Giacometti G.M."/>
            <person name="Morosinotto T."/>
            <person name="Valle G."/>
        </authorList>
    </citation>
    <scope>NUCLEOTIDE SEQUENCE [LARGE SCALE GENOMIC DNA]</scope>
    <source>
        <strain evidence="14 15">B-31</strain>
    </source>
</reference>
<dbReference type="PROSITE" id="PS00092">
    <property type="entry name" value="N6_MTASE"/>
    <property type="match status" value="1"/>
</dbReference>
<dbReference type="GO" id="GO:0043527">
    <property type="term" value="C:tRNA methyltransferase complex"/>
    <property type="evidence" value="ECO:0007669"/>
    <property type="project" value="UniProtKB-ARBA"/>
</dbReference>
<dbReference type="SUPFAM" id="SSF53335">
    <property type="entry name" value="S-adenosyl-L-methionine-dependent methyltransferases"/>
    <property type="match status" value="1"/>
</dbReference>
<keyword evidence="8 10" id="KW-0694">RNA-binding</keyword>
<dbReference type="EC" id="2.1.1.214" evidence="9"/>
<comment type="caution">
    <text evidence="14">The sequence shown here is derived from an EMBL/GenBank/DDBJ whole genome shotgun (WGS) entry which is preliminary data.</text>
</comment>
<evidence type="ECO:0000256" key="10">
    <source>
        <dbReference type="PROSITE-ProRule" id="PRU00959"/>
    </source>
</evidence>
<evidence type="ECO:0000259" key="13">
    <source>
        <dbReference type="Pfam" id="PF25904"/>
    </source>
</evidence>
<dbReference type="GO" id="GO:0160102">
    <property type="term" value="F:tRNA (guanine(10)-N2)-methyltransferase activity"/>
    <property type="evidence" value="ECO:0007669"/>
    <property type="project" value="UniProtKB-EC"/>
</dbReference>
<evidence type="ECO:0000313" key="15">
    <source>
        <dbReference type="Proteomes" id="UP000019335"/>
    </source>
</evidence>
<evidence type="ECO:0000256" key="6">
    <source>
        <dbReference type="ARBA" id="ARBA00022691"/>
    </source>
</evidence>
<dbReference type="PRINTS" id="PR00507">
    <property type="entry name" value="N12N6MTFRASE"/>
</dbReference>
<dbReference type="GO" id="GO:0000049">
    <property type="term" value="F:tRNA binding"/>
    <property type="evidence" value="ECO:0007669"/>
    <property type="project" value="UniProtKB-UniRule"/>
</dbReference>
<keyword evidence="3 10" id="KW-0820">tRNA-binding</keyword>
<evidence type="ECO:0000256" key="2">
    <source>
        <dbReference type="ARBA" id="ARBA00022490"/>
    </source>
</evidence>
<keyword evidence="4 10" id="KW-0489">Methyltransferase</keyword>
<comment type="subcellular location">
    <subcellularLocation>
        <location evidence="1">Cytoplasm</location>
    </subcellularLocation>
</comment>
<feature type="region of interest" description="Disordered" evidence="11">
    <location>
        <begin position="405"/>
        <end position="437"/>
    </location>
</feature>
<dbReference type="Pfam" id="PF01170">
    <property type="entry name" value="UPF0020"/>
    <property type="match status" value="1"/>
</dbReference>
<dbReference type="AlphaFoldDB" id="W7T3B7"/>
<keyword evidence="15" id="KW-1185">Reference proteome</keyword>
<dbReference type="PROSITE" id="PS51627">
    <property type="entry name" value="SAM_MT_TRM11"/>
    <property type="match status" value="1"/>
</dbReference>
<name>W7T3B7_9STRA</name>
<organism evidence="14 15">
    <name type="scientific">Nannochloropsis gaditana</name>
    <dbReference type="NCBI Taxonomy" id="72520"/>
    <lineage>
        <taxon>Eukaryota</taxon>
        <taxon>Sar</taxon>
        <taxon>Stramenopiles</taxon>
        <taxon>Ochrophyta</taxon>
        <taxon>Eustigmatophyceae</taxon>
        <taxon>Eustigmatales</taxon>
        <taxon>Monodopsidaceae</taxon>
        <taxon>Nannochloropsis</taxon>
    </lineage>
</organism>
<dbReference type="GO" id="GO:0005737">
    <property type="term" value="C:cytoplasm"/>
    <property type="evidence" value="ECO:0007669"/>
    <property type="project" value="UniProtKB-SubCell"/>
</dbReference>
<evidence type="ECO:0000256" key="4">
    <source>
        <dbReference type="ARBA" id="ARBA00022603"/>
    </source>
</evidence>
<keyword evidence="5 10" id="KW-0808">Transferase</keyword>
<evidence type="ECO:0000256" key="5">
    <source>
        <dbReference type="ARBA" id="ARBA00022679"/>
    </source>
</evidence>
<dbReference type="InterPro" id="IPR059073">
    <property type="entry name" value="TRMT11_N"/>
</dbReference>
<dbReference type="PANTHER" id="PTHR13370:SF3">
    <property type="entry name" value="TRNA (GUANINE(10)-N2)-METHYLTRANSFERASE HOMOLOG"/>
    <property type="match status" value="1"/>
</dbReference>
<dbReference type="InterPro" id="IPR000241">
    <property type="entry name" value="RlmKL-like_Mtase"/>
</dbReference>
<evidence type="ECO:0000259" key="12">
    <source>
        <dbReference type="Pfam" id="PF01170"/>
    </source>
</evidence>
<feature type="domain" description="Ribosomal RNA large subunit methyltransferase K/L-like methyltransferase" evidence="12">
    <location>
        <begin position="191"/>
        <end position="310"/>
    </location>
</feature>
<evidence type="ECO:0000256" key="8">
    <source>
        <dbReference type="ARBA" id="ARBA00022884"/>
    </source>
</evidence>
<keyword evidence="2" id="KW-0963">Cytoplasm</keyword>
<sequence>MPRYLVTFVYRLLDFRFAELDAILDMLCLDPAAVYAPSPPEIRLNNYSHLFVDLPSEAVAVEIQQRAVLVESVLELWGEGRTYEELDASLLSLSDDVLAPYMRPKMTWSLMVAGSGKTLSMAAQDTARYRVLASIPFPGPIQLKQPQETFWLIDHVANDTDPTPDHLYFGRAITSRASRGRERVGKGDLKRRAYLGPTSLDNELALLMASFAQIRPGSMVLDPFVGTGSILVACTQFGAFCVGTDIDIRVLRGKEEGRNVYANFTQYGLRYPELVRSDNALYAGHFRQVALYDAIVCDPPYGIRAGARRSGSRREQVRPVPAHLRADHIPQTRPYPMRDVLDDLLQVASTALRAGGRLVYLLPCEVGPEAGPEEGVVPTHEALDLVCVHEQKLNSKLVRKMVVMQKGEGTGDRGREGEEGGREGEGPRVKRQHIVRE</sequence>
<dbReference type="Gene3D" id="3.40.50.150">
    <property type="entry name" value="Vaccinia Virus protein VP39"/>
    <property type="match status" value="1"/>
</dbReference>
<evidence type="ECO:0000256" key="7">
    <source>
        <dbReference type="ARBA" id="ARBA00022694"/>
    </source>
</evidence>
<gene>
    <name evidence="14" type="ORF">Naga_100535g1</name>
</gene>
<dbReference type="OrthoDB" id="333024at2759"/>
<dbReference type="PANTHER" id="PTHR13370">
    <property type="entry name" value="RNA METHYLASE-RELATED"/>
    <property type="match status" value="1"/>
</dbReference>
<keyword evidence="7 10" id="KW-0819">tRNA processing</keyword>
<dbReference type="Proteomes" id="UP000019335">
    <property type="component" value="Unassembled WGS sequence"/>
</dbReference>
<feature type="domain" description="tRNA (guanine(10)-N(2))-methyltransferase TRMT11 N-terminal" evidence="13">
    <location>
        <begin position="3"/>
        <end position="175"/>
    </location>
</feature>
<dbReference type="GO" id="GO:0032259">
    <property type="term" value="P:methylation"/>
    <property type="evidence" value="ECO:0007669"/>
    <property type="project" value="UniProtKB-UniRule"/>
</dbReference>
<keyword evidence="6 10" id="KW-0949">S-adenosyl-L-methionine</keyword>
<comment type="similarity">
    <text evidence="10">Belongs to the class I-like SAM-binding methyltransferase superfamily. TRM11 methyltransferase family.</text>
</comment>
<dbReference type="PIRSF" id="PIRSF017259">
    <property type="entry name" value="tRNA_mtfrase_TRM11"/>
    <property type="match status" value="1"/>
</dbReference>
<dbReference type="Pfam" id="PF25904">
    <property type="entry name" value="Tmrp11_N"/>
    <property type="match status" value="1"/>
</dbReference>
<evidence type="ECO:0000313" key="14">
    <source>
        <dbReference type="EMBL" id="EWM21307.1"/>
    </source>
</evidence>
<dbReference type="InterPro" id="IPR029063">
    <property type="entry name" value="SAM-dependent_MTases_sf"/>
</dbReference>
<dbReference type="EMBL" id="AZIL01002517">
    <property type="protein sequence ID" value="EWM21307.1"/>
    <property type="molecule type" value="Genomic_DNA"/>
</dbReference>
<proteinExistence type="inferred from homology"/>
<feature type="compositionally biased region" description="Basic and acidic residues" evidence="11">
    <location>
        <begin position="409"/>
        <end position="437"/>
    </location>
</feature>
<evidence type="ECO:0000256" key="3">
    <source>
        <dbReference type="ARBA" id="ARBA00022555"/>
    </source>
</evidence>
<protein>
    <recommendedName>
        <fullName evidence="9">tRNA (guanine(10)-N(2))-methyltransferase</fullName>
        <ecNumber evidence="9">2.1.1.214</ecNumber>
    </recommendedName>
</protein>